<sequence>MKIVPASIEDQINRVDRQRSLYIGLSAGAVALWSAYRLIWALYIGMTFGWLFGSMVFQMVLWGVIGTVSAVAAFGFLTRYAKGS</sequence>
<dbReference type="AlphaFoldDB" id="A0A1A2TQE1"/>
<keyword evidence="1" id="KW-0812">Transmembrane</keyword>
<evidence type="ECO:0000256" key="1">
    <source>
        <dbReference type="SAM" id="Phobius"/>
    </source>
</evidence>
<dbReference type="OrthoDB" id="4735250at2"/>
<feature type="transmembrane region" description="Helical" evidence="1">
    <location>
        <begin position="21"/>
        <end position="43"/>
    </location>
</feature>
<evidence type="ECO:0000313" key="2">
    <source>
        <dbReference type="EMBL" id="OBH87770.1"/>
    </source>
</evidence>
<dbReference type="EMBL" id="LZJY01000398">
    <property type="protein sequence ID" value="OBH87770.1"/>
    <property type="molecule type" value="Genomic_DNA"/>
</dbReference>
<keyword evidence="1" id="KW-1133">Transmembrane helix</keyword>
<gene>
    <name evidence="2" type="ORF">A5679_25945</name>
</gene>
<comment type="caution">
    <text evidence="2">The sequence shown here is derived from an EMBL/GenBank/DDBJ whole genome shotgun (WGS) entry which is preliminary data.</text>
</comment>
<proteinExistence type="predicted"/>
<dbReference type="Proteomes" id="UP000092207">
    <property type="component" value="Unassembled WGS sequence"/>
</dbReference>
<protein>
    <submittedName>
        <fullName evidence="2">Uncharacterized protein</fullName>
    </submittedName>
</protein>
<dbReference type="RefSeq" id="WP_067278416.1">
    <property type="nucleotide sequence ID" value="NZ_LZJW01000132.1"/>
</dbReference>
<name>A0A1A2TQE1_MYCSC</name>
<evidence type="ECO:0000313" key="3">
    <source>
        <dbReference type="Proteomes" id="UP000092207"/>
    </source>
</evidence>
<accession>A0A1A2TQE1</accession>
<keyword evidence="1" id="KW-0472">Membrane</keyword>
<organism evidence="2 3">
    <name type="scientific">Mycobacterium scrofulaceum</name>
    <dbReference type="NCBI Taxonomy" id="1783"/>
    <lineage>
        <taxon>Bacteria</taxon>
        <taxon>Bacillati</taxon>
        <taxon>Actinomycetota</taxon>
        <taxon>Actinomycetes</taxon>
        <taxon>Mycobacteriales</taxon>
        <taxon>Mycobacteriaceae</taxon>
        <taxon>Mycobacterium</taxon>
    </lineage>
</organism>
<feature type="transmembrane region" description="Helical" evidence="1">
    <location>
        <begin position="55"/>
        <end position="77"/>
    </location>
</feature>
<reference evidence="2 3" key="1">
    <citation type="submission" date="2016-06" db="EMBL/GenBank/DDBJ databases">
        <authorList>
            <person name="Kjaerup R.B."/>
            <person name="Dalgaard T.S."/>
            <person name="Juul-Madsen H.R."/>
        </authorList>
    </citation>
    <scope>NUCLEOTIDE SEQUENCE [LARGE SCALE GENOMIC DNA]</scope>
    <source>
        <strain evidence="2 3">E2838</strain>
    </source>
</reference>